<organism evidence="1 2">
    <name type="scientific">Trichonephila inaurata madagascariensis</name>
    <dbReference type="NCBI Taxonomy" id="2747483"/>
    <lineage>
        <taxon>Eukaryota</taxon>
        <taxon>Metazoa</taxon>
        <taxon>Ecdysozoa</taxon>
        <taxon>Arthropoda</taxon>
        <taxon>Chelicerata</taxon>
        <taxon>Arachnida</taxon>
        <taxon>Araneae</taxon>
        <taxon>Araneomorphae</taxon>
        <taxon>Entelegynae</taxon>
        <taxon>Araneoidea</taxon>
        <taxon>Nephilidae</taxon>
        <taxon>Trichonephila</taxon>
        <taxon>Trichonephila inaurata</taxon>
    </lineage>
</organism>
<comment type="caution">
    <text evidence="1">The sequence shown here is derived from an EMBL/GenBank/DDBJ whole genome shotgun (WGS) entry which is preliminary data.</text>
</comment>
<gene>
    <name evidence="1" type="ORF">TNIN_373801</name>
</gene>
<evidence type="ECO:0000313" key="1">
    <source>
        <dbReference type="EMBL" id="GFY73338.1"/>
    </source>
</evidence>
<sequence>MLIEFPQKEEIFHQDNATTCLSPDLSRLVEEQDKNFKYFCCLPPPIHHIRTQVSLFGFISGHARNYNRPSSTAVRHTAICTASDICGS</sequence>
<dbReference type="Proteomes" id="UP000886998">
    <property type="component" value="Unassembled WGS sequence"/>
</dbReference>
<dbReference type="AlphaFoldDB" id="A0A8X7CLY9"/>
<reference evidence="1" key="1">
    <citation type="submission" date="2020-08" db="EMBL/GenBank/DDBJ databases">
        <title>Multicomponent nature underlies the extraordinary mechanical properties of spider dragline silk.</title>
        <authorList>
            <person name="Kono N."/>
            <person name="Nakamura H."/>
            <person name="Mori M."/>
            <person name="Yoshida Y."/>
            <person name="Ohtoshi R."/>
            <person name="Malay A.D."/>
            <person name="Moran D.A.P."/>
            <person name="Tomita M."/>
            <person name="Numata K."/>
            <person name="Arakawa K."/>
        </authorList>
    </citation>
    <scope>NUCLEOTIDE SEQUENCE</scope>
</reference>
<keyword evidence="2" id="KW-1185">Reference proteome</keyword>
<accession>A0A8X7CLY9</accession>
<proteinExistence type="predicted"/>
<name>A0A8X7CLY9_9ARAC</name>
<protein>
    <submittedName>
        <fullName evidence="1">Uncharacterized protein</fullName>
    </submittedName>
</protein>
<evidence type="ECO:0000313" key="2">
    <source>
        <dbReference type="Proteomes" id="UP000886998"/>
    </source>
</evidence>
<dbReference type="EMBL" id="BMAV01019991">
    <property type="protein sequence ID" value="GFY73338.1"/>
    <property type="molecule type" value="Genomic_DNA"/>
</dbReference>